<evidence type="ECO:0000259" key="8">
    <source>
        <dbReference type="Pfam" id="PF04108"/>
    </source>
</evidence>
<keyword evidence="10" id="KW-1185">Reference proteome</keyword>
<evidence type="ECO:0000256" key="5">
    <source>
        <dbReference type="ARBA" id="ARBA00023136"/>
    </source>
</evidence>
<evidence type="ECO:0000256" key="7">
    <source>
        <dbReference type="SAM" id="MobiDB-lite"/>
    </source>
</evidence>
<dbReference type="EMBL" id="CAJPDR010000256">
    <property type="protein sequence ID" value="CAF9928751.1"/>
    <property type="molecule type" value="Genomic_DNA"/>
</dbReference>
<evidence type="ECO:0000256" key="3">
    <source>
        <dbReference type="ARBA" id="ARBA00022490"/>
    </source>
</evidence>
<dbReference type="GO" id="GO:0000422">
    <property type="term" value="P:autophagy of mitochondrion"/>
    <property type="evidence" value="ECO:0007669"/>
    <property type="project" value="TreeGrafter"/>
</dbReference>
<dbReference type="GO" id="GO:0000045">
    <property type="term" value="P:autophagosome assembly"/>
    <property type="evidence" value="ECO:0007669"/>
    <property type="project" value="TreeGrafter"/>
</dbReference>
<accession>A0A8H3FMJ5</accession>
<evidence type="ECO:0000256" key="2">
    <source>
        <dbReference type="ARBA" id="ARBA00013806"/>
    </source>
</evidence>
<keyword evidence="4 6" id="KW-0072">Autophagy</keyword>
<sequence length="494" mass="55148">MASSTSSLQPPSPLPGPESTASMTSSPLETLIPHLLASKRSLSSINHVWRANELCTSTRTSLEKSAITTARTSFLRSGIISQLALLQQVQRNTENTARQGKAEFQAVVENLDEADKRLRDTLGKLRSTIVEVGLRPEDEERRSLLDFMNEEGVEGLVGVIKESLGGAGQGMREFENGNRGFEEEVQIVSRLLHGDELKRSSGVVGTASQAREEQGQDRSPIPQILHEMEDHAREMAANLESLVSHYDLCVTAIKQTEGGGDAASKIAGDLPEGVDIGQDAGGAPPEPMGDHERLEMMRVLEEDAGQVEDVVMEIRDHIAEMETLHSRVEMYTDQLASEHANTTAAFRMLEDLGQKLPGHITRTQVFLVRWDEEKAAIDERLQELEGLTELYDGFLRAYDNLLIEIGRRKVHELKVEQIVQEARTQLERLYEDEVEARDIFKKEQGEFLPVDIWPGLRDRPLRYSISSADDQASRVPDISKSVIYRAIQRVHGKR</sequence>
<feature type="region of interest" description="Disordered" evidence="7">
    <location>
        <begin position="1"/>
        <end position="25"/>
    </location>
</feature>
<evidence type="ECO:0000256" key="1">
    <source>
        <dbReference type="ARBA" id="ARBA00006259"/>
    </source>
</evidence>
<dbReference type="GO" id="GO:1990316">
    <property type="term" value="C:Atg1/ULK1 kinase complex"/>
    <property type="evidence" value="ECO:0007669"/>
    <property type="project" value="TreeGrafter"/>
</dbReference>
<dbReference type="InterPro" id="IPR007240">
    <property type="entry name" value="Atg17"/>
</dbReference>
<evidence type="ECO:0000256" key="4">
    <source>
        <dbReference type="ARBA" id="ARBA00023006"/>
    </source>
</evidence>
<comment type="function">
    <text evidence="6">Autophagy-specific protein that functions in response to autophagy-inducing signals as a scaffold to recruit other ATG proteins to organize preautophagosomal structure (PAS) formation. Modulates the timing and magnitude of the autophagy response, such as the size of the sequestering vesicles. Plays particularly a role in pexophagy and nucleophagy.</text>
</comment>
<name>A0A8H3FMJ5_9LECA</name>
<keyword evidence="3 6" id="KW-0963">Cytoplasm</keyword>
<dbReference type="GO" id="GO:0034045">
    <property type="term" value="C:phagophore assembly site membrane"/>
    <property type="evidence" value="ECO:0007669"/>
    <property type="project" value="UniProtKB-SubCell"/>
</dbReference>
<evidence type="ECO:0000256" key="6">
    <source>
        <dbReference type="RuleBase" id="RU368080"/>
    </source>
</evidence>
<reference evidence="9" key="1">
    <citation type="submission" date="2021-03" db="EMBL/GenBank/DDBJ databases">
        <authorList>
            <person name="Tagirdzhanova G."/>
        </authorList>
    </citation>
    <scope>NUCLEOTIDE SEQUENCE</scope>
</reference>
<feature type="domain" description="Autophagy protein ATG17-like" evidence="8">
    <location>
        <begin position="41"/>
        <end position="448"/>
    </location>
</feature>
<dbReference type="PANTHER" id="PTHR28005:SF1">
    <property type="entry name" value="AUTOPHAGY-RELATED PROTEIN 17"/>
    <property type="match status" value="1"/>
</dbReference>
<dbReference type="PANTHER" id="PTHR28005">
    <property type="entry name" value="AUTOPHAGY-RELATED PROTEIN 17"/>
    <property type="match status" value="1"/>
</dbReference>
<dbReference type="GO" id="GO:0060090">
    <property type="term" value="F:molecular adaptor activity"/>
    <property type="evidence" value="ECO:0007669"/>
    <property type="project" value="TreeGrafter"/>
</dbReference>
<comment type="similarity">
    <text evidence="1 6">Belongs to the ATG17 family.</text>
</comment>
<protein>
    <recommendedName>
        <fullName evidence="2 6">Autophagy-related protein 17</fullName>
    </recommendedName>
</protein>
<dbReference type="GO" id="GO:0030295">
    <property type="term" value="F:protein kinase activator activity"/>
    <property type="evidence" value="ECO:0007669"/>
    <property type="project" value="TreeGrafter"/>
</dbReference>
<keyword evidence="5" id="KW-0472">Membrane</keyword>
<dbReference type="Proteomes" id="UP000664203">
    <property type="component" value="Unassembled WGS sequence"/>
</dbReference>
<organism evidence="9 10">
    <name type="scientific">Alectoria fallacina</name>
    <dbReference type="NCBI Taxonomy" id="1903189"/>
    <lineage>
        <taxon>Eukaryota</taxon>
        <taxon>Fungi</taxon>
        <taxon>Dikarya</taxon>
        <taxon>Ascomycota</taxon>
        <taxon>Pezizomycotina</taxon>
        <taxon>Lecanoromycetes</taxon>
        <taxon>OSLEUM clade</taxon>
        <taxon>Lecanoromycetidae</taxon>
        <taxon>Lecanorales</taxon>
        <taxon>Lecanorineae</taxon>
        <taxon>Parmeliaceae</taxon>
        <taxon>Alectoria</taxon>
    </lineage>
</organism>
<dbReference type="Pfam" id="PF04108">
    <property type="entry name" value="ATG17_like"/>
    <property type="match status" value="1"/>
</dbReference>
<dbReference type="OrthoDB" id="1937984at2759"/>
<evidence type="ECO:0000313" key="10">
    <source>
        <dbReference type="Proteomes" id="UP000664203"/>
    </source>
</evidence>
<evidence type="ECO:0000313" key="9">
    <source>
        <dbReference type="EMBL" id="CAF9928751.1"/>
    </source>
</evidence>
<comment type="subcellular location">
    <subcellularLocation>
        <location evidence="6">Cytoplasm</location>
    </subcellularLocation>
    <subcellularLocation>
        <location evidence="6">Preautophagosomal structure membrane</location>
        <topology evidence="6">Peripheral membrane protein</topology>
    </subcellularLocation>
</comment>
<dbReference type="GO" id="GO:0034727">
    <property type="term" value="P:piecemeal microautophagy of the nucleus"/>
    <property type="evidence" value="ECO:0007669"/>
    <property type="project" value="TreeGrafter"/>
</dbReference>
<proteinExistence type="inferred from homology"/>
<dbReference type="InterPro" id="IPR045326">
    <property type="entry name" value="ATG17-like_dom"/>
</dbReference>
<comment type="caution">
    <text evidence="9">The sequence shown here is derived from an EMBL/GenBank/DDBJ whole genome shotgun (WGS) entry which is preliminary data.</text>
</comment>
<dbReference type="AlphaFoldDB" id="A0A8H3FMJ5"/>
<gene>
    <name evidence="9" type="primary">ATG17</name>
    <name evidence="9" type="ORF">ALECFALPRED_004130</name>
</gene>